<dbReference type="PROSITE" id="PS50003">
    <property type="entry name" value="PH_DOMAIN"/>
    <property type="match status" value="1"/>
</dbReference>
<organism evidence="3 4">
    <name type="scientific">Rotaria magnacalcarata</name>
    <dbReference type="NCBI Taxonomy" id="392030"/>
    <lineage>
        <taxon>Eukaryota</taxon>
        <taxon>Metazoa</taxon>
        <taxon>Spiralia</taxon>
        <taxon>Gnathifera</taxon>
        <taxon>Rotifera</taxon>
        <taxon>Eurotatoria</taxon>
        <taxon>Bdelloidea</taxon>
        <taxon>Philodinida</taxon>
        <taxon>Philodinidae</taxon>
        <taxon>Rotaria</taxon>
    </lineage>
</organism>
<dbReference type="InterPro" id="IPR001849">
    <property type="entry name" value="PH_domain"/>
</dbReference>
<feature type="compositionally biased region" description="Low complexity" evidence="1">
    <location>
        <begin position="229"/>
        <end position="267"/>
    </location>
</feature>
<dbReference type="GO" id="GO:0032467">
    <property type="term" value="P:positive regulation of cytokinesis"/>
    <property type="evidence" value="ECO:0007669"/>
    <property type="project" value="TreeGrafter"/>
</dbReference>
<dbReference type="SUPFAM" id="SSF50729">
    <property type="entry name" value="PH domain-like"/>
    <property type="match status" value="1"/>
</dbReference>
<dbReference type="PANTHER" id="PTHR21831:SF2">
    <property type="entry name" value="MICROTUBULE-ASSOCIATED PROTEIN 10"/>
    <property type="match status" value="1"/>
</dbReference>
<feature type="region of interest" description="Disordered" evidence="1">
    <location>
        <begin position="946"/>
        <end position="1005"/>
    </location>
</feature>
<dbReference type="InterPro" id="IPR011993">
    <property type="entry name" value="PH-like_dom_sf"/>
</dbReference>
<feature type="compositionally biased region" description="Basic and acidic residues" evidence="1">
    <location>
        <begin position="994"/>
        <end position="1004"/>
    </location>
</feature>
<dbReference type="EMBL" id="CAJOBG010001148">
    <property type="protein sequence ID" value="CAF3899589.1"/>
    <property type="molecule type" value="Genomic_DNA"/>
</dbReference>
<dbReference type="Pfam" id="PF14924">
    <property type="entry name" value="MAP10_N"/>
    <property type="match status" value="1"/>
</dbReference>
<name>A0A819H8N0_9BILA</name>
<evidence type="ECO:0000313" key="4">
    <source>
        <dbReference type="Proteomes" id="UP000663866"/>
    </source>
</evidence>
<proteinExistence type="predicted"/>
<feature type="compositionally biased region" description="Basic and acidic residues" evidence="1">
    <location>
        <begin position="141"/>
        <end position="151"/>
    </location>
</feature>
<reference evidence="3" key="1">
    <citation type="submission" date="2021-02" db="EMBL/GenBank/DDBJ databases">
        <authorList>
            <person name="Nowell W R."/>
        </authorList>
    </citation>
    <scope>NUCLEOTIDE SEQUENCE</scope>
</reference>
<feature type="region of interest" description="Disordered" evidence="1">
    <location>
        <begin position="549"/>
        <end position="583"/>
    </location>
</feature>
<feature type="compositionally biased region" description="Low complexity" evidence="1">
    <location>
        <begin position="204"/>
        <end position="214"/>
    </location>
</feature>
<dbReference type="AlphaFoldDB" id="A0A819H8N0"/>
<feature type="compositionally biased region" description="Polar residues" evidence="1">
    <location>
        <begin position="215"/>
        <end position="228"/>
    </location>
</feature>
<evidence type="ECO:0000313" key="3">
    <source>
        <dbReference type="EMBL" id="CAF3899589.1"/>
    </source>
</evidence>
<dbReference type="Proteomes" id="UP000663866">
    <property type="component" value="Unassembled WGS sequence"/>
</dbReference>
<accession>A0A819H8N0</accession>
<protein>
    <recommendedName>
        <fullName evidence="2">PH domain-containing protein</fullName>
    </recommendedName>
</protein>
<feature type="compositionally biased region" description="Polar residues" evidence="1">
    <location>
        <begin position="759"/>
        <end position="774"/>
    </location>
</feature>
<dbReference type="GO" id="GO:0097431">
    <property type="term" value="C:mitotic spindle pole"/>
    <property type="evidence" value="ECO:0007669"/>
    <property type="project" value="TreeGrafter"/>
</dbReference>
<dbReference type="GO" id="GO:0008017">
    <property type="term" value="F:microtubule binding"/>
    <property type="evidence" value="ECO:0007669"/>
    <property type="project" value="InterPro"/>
</dbReference>
<evidence type="ECO:0000259" key="2">
    <source>
        <dbReference type="PROSITE" id="PS50003"/>
    </source>
</evidence>
<gene>
    <name evidence="3" type="ORF">OVN521_LOCUS9436</name>
</gene>
<feature type="region of interest" description="Disordered" evidence="1">
    <location>
        <begin position="191"/>
        <end position="279"/>
    </location>
</feature>
<dbReference type="PANTHER" id="PTHR21831">
    <property type="entry name" value="MICROTUBULE-ASSOCIATED PROTEIN 10"/>
    <property type="match status" value="1"/>
</dbReference>
<dbReference type="Pfam" id="PF00169">
    <property type="entry name" value="PH"/>
    <property type="match status" value="1"/>
</dbReference>
<feature type="region of interest" description="Disordered" evidence="1">
    <location>
        <begin position="894"/>
        <end position="924"/>
    </location>
</feature>
<feature type="region of interest" description="Disordered" evidence="1">
    <location>
        <begin position="122"/>
        <end position="151"/>
    </location>
</feature>
<feature type="compositionally biased region" description="Polar residues" evidence="1">
    <location>
        <begin position="549"/>
        <end position="574"/>
    </location>
</feature>
<dbReference type="Gene3D" id="2.30.29.30">
    <property type="entry name" value="Pleckstrin-homology domain (PH domain)/Phosphotyrosine-binding domain (PTB)"/>
    <property type="match status" value="1"/>
</dbReference>
<feature type="domain" description="PH" evidence="2">
    <location>
        <begin position="11"/>
        <end position="107"/>
    </location>
</feature>
<dbReference type="GO" id="GO:1990023">
    <property type="term" value="C:mitotic spindle midzone"/>
    <property type="evidence" value="ECO:0007669"/>
    <property type="project" value="TreeGrafter"/>
</dbReference>
<sequence length="1033" mass="115902">MFSFNWNTIDESTFQGHLNKYTNAFKGYQNRYFVLDSETKCLLYFMPDEVRKKGPRGVIELTDCWISPSNEDDVTFTVQTASDIYKFRASDAKDRQKWIDKLRPCSGLNAAEIFVSSLSSSKTNLTNSSQPSNDVQTRSLNRRDSKINHHQQTLKEMKEVIRCVEDMLLLRSLSQSCISSLQDSLIILTRRRTPDHEPHPSSLTPTNGTQTLTTMPNLSGKQLSQSYNSGTSGRSGLSGGVSSQSNSHSSLNKTASLSGLNQSSSSNDPILPIQSLRGTMPGTMTEHENLLSLVSIEVLINLVHLDLNIECHFPCIVFRLLDYPAVSIPYFDQWQLEEFHNLKRNHPNLTWRQLLSDQFYELRSANGKFNFKRGKSCLFKTYFKTLYTHLLNVPLFLLLIDQINNKDDVNPNTTQFIGSCNIKLNELIEKLNQAITKNGNDIPLVEQETFNCTLFNLMGTRIGTCDVAVRFCHYGTTIVIHLPMFNDGAVVKTDTKAVNDNKEQINAPLPSRLPPPLSSSSPSSLQPTDTIVKKHIHFVNGKKDVGLQLSRSDLPSSTTNNKSAQTRWTSTKSHPTGYDHSRGRYLRTKEDPLLDDGLITSYQPPPLYFNSDSDFLQMMTPTNVKCVDHAKENRLSYLASIPIASFNDDYDLDDEDDNNTVKHQQQPKSKTVHNVRFNLSSSSLSVRPSPSSAVVSQTEMISKERLLAKDFLHNFPLLRALVEEALALQEYEQGKPVSIKRSDLTERANSAEQKRQENSKPSSTRPKSAANTHSVRTKSVIVTRNINNTRRLYPPPPDTRQLLVTKNDVRNLVDRLSKPKFNKRLEREIALAKHMTTVDETVSTPRLPTKPVYIQPTSTHRSIVTQKPPLSYGTTRAHRLYTEFARARRAAYELPVATPPKSPVSPRKESSSNGRILPPPPQLLNTGTLSHFSLLNKVDIDSATIDRNSMQKSSSSDQLQPKTGSIVKSSSTTSYDASKELNQSSSSSESTPSEQDHLNNDKNDLAFSITDVTDYFTDGGNASSTRPSTRQST</sequence>
<dbReference type="GO" id="GO:0030496">
    <property type="term" value="C:midbody"/>
    <property type="evidence" value="ECO:0007669"/>
    <property type="project" value="TreeGrafter"/>
</dbReference>
<evidence type="ECO:0000256" key="1">
    <source>
        <dbReference type="SAM" id="MobiDB-lite"/>
    </source>
</evidence>
<keyword evidence="4" id="KW-1185">Reference proteome</keyword>
<dbReference type="GO" id="GO:0051256">
    <property type="term" value="P:mitotic spindle midzone assembly"/>
    <property type="evidence" value="ECO:0007669"/>
    <property type="project" value="TreeGrafter"/>
</dbReference>
<dbReference type="SMART" id="SM00233">
    <property type="entry name" value="PH"/>
    <property type="match status" value="1"/>
</dbReference>
<dbReference type="GO" id="GO:0031122">
    <property type="term" value="P:cytoplasmic microtubule organization"/>
    <property type="evidence" value="ECO:0007669"/>
    <property type="project" value="TreeGrafter"/>
</dbReference>
<dbReference type="GO" id="GO:0005813">
    <property type="term" value="C:centrosome"/>
    <property type="evidence" value="ECO:0007669"/>
    <property type="project" value="TreeGrafter"/>
</dbReference>
<feature type="compositionally biased region" description="Polar residues" evidence="1">
    <location>
        <begin position="946"/>
        <end position="976"/>
    </location>
</feature>
<comment type="caution">
    <text evidence="3">The sequence shown here is derived from an EMBL/GenBank/DDBJ whole genome shotgun (WGS) entry which is preliminary data.</text>
</comment>
<dbReference type="InterPro" id="IPR039302">
    <property type="entry name" value="MAP10"/>
</dbReference>
<dbReference type="GO" id="GO:0005881">
    <property type="term" value="C:cytoplasmic microtubule"/>
    <property type="evidence" value="ECO:0007669"/>
    <property type="project" value="TreeGrafter"/>
</dbReference>
<feature type="compositionally biased region" description="Polar residues" evidence="1">
    <location>
        <begin position="130"/>
        <end position="139"/>
    </location>
</feature>
<feature type="region of interest" description="Disordered" evidence="1">
    <location>
        <begin position="739"/>
        <end position="777"/>
    </location>
</feature>
<feature type="region of interest" description="Disordered" evidence="1">
    <location>
        <begin position="504"/>
        <end position="526"/>
    </location>
</feature>
<feature type="compositionally biased region" description="Low complexity" evidence="1">
    <location>
        <begin position="980"/>
        <end position="993"/>
    </location>
</feature>